<feature type="transmembrane region" description="Helical" evidence="7">
    <location>
        <begin position="309"/>
        <end position="329"/>
    </location>
</feature>
<accession>A0A5P9JZZ3</accession>
<sequence length="368" mass="39148">MVLLGWAVVRLVTLGGQPRPATARPAGRAGHGAPGRKEPDFGTRTEGGAATLHDVSRGRHADSPAEIPAKGWKDIFWRVYERVQHDRVLLVAAGVTFYALLAIFPAITALVSIYGLFADPVTIQSHLSALAGVLPGGAIDIVGEQVGRIASKGSGTLGLGFLVGLAVALWSANAGMKSIFDALNIVYEETEKRSFVMLNAVSLAFTLGAIVFLLTALGAVVVLPVVLEYVGLGPWAETLVAVLRWPALLVGVILGLALIYRYGPSRDNAKWRWITPGSIAASVLWLAGSMLFSWYVANFGKYNETYGSLGAAIGFMTWIWISTIIVLLGTEINAEMEHQTVKDTTEGPRQPLGVRGATMADTVGEAKV</sequence>
<gene>
    <name evidence="8" type="ORF">GDR74_05650</name>
</gene>
<evidence type="ECO:0000256" key="1">
    <source>
        <dbReference type="ARBA" id="ARBA00004651"/>
    </source>
</evidence>
<dbReference type="PANTHER" id="PTHR30213:SF0">
    <property type="entry name" value="UPF0761 MEMBRANE PROTEIN YIHY"/>
    <property type="match status" value="1"/>
</dbReference>
<dbReference type="NCBIfam" id="TIGR00765">
    <property type="entry name" value="yihY_not_rbn"/>
    <property type="match status" value="1"/>
</dbReference>
<dbReference type="Pfam" id="PF03631">
    <property type="entry name" value="Virul_fac_BrkB"/>
    <property type="match status" value="1"/>
</dbReference>
<dbReference type="Proteomes" id="UP000325614">
    <property type="component" value="Chromosome"/>
</dbReference>
<comment type="subcellular location">
    <subcellularLocation>
        <location evidence="1">Cell membrane</location>
        <topology evidence="1">Multi-pass membrane protein</topology>
    </subcellularLocation>
</comment>
<keyword evidence="2" id="KW-1003">Cell membrane</keyword>
<name>A0A5P9JZZ3_9HYPH</name>
<proteinExistence type="predicted"/>
<feature type="transmembrane region" description="Helical" evidence="7">
    <location>
        <begin position="157"/>
        <end position="175"/>
    </location>
</feature>
<protein>
    <submittedName>
        <fullName evidence="8">YihY family inner membrane protein</fullName>
    </submittedName>
</protein>
<dbReference type="EMBL" id="CP045423">
    <property type="protein sequence ID" value="QFU18033.1"/>
    <property type="molecule type" value="Genomic_DNA"/>
</dbReference>
<evidence type="ECO:0000256" key="6">
    <source>
        <dbReference type="SAM" id="MobiDB-lite"/>
    </source>
</evidence>
<keyword evidence="5 7" id="KW-0472">Membrane</keyword>
<evidence type="ECO:0000256" key="5">
    <source>
        <dbReference type="ARBA" id="ARBA00023136"/>
    </source>
</evidence>
<feature type="transmembrane region" description="Helical" evidence="7">
    <location>
        <begin position="196"/>
        <end position="223"/>
    </location>
</feature>
<dbReference type="AlphaFoldDB" id="A0A5P9JZZ3"/>
<feature type="transmembrane region" description="Helical" evidence="7">
    <location>
        <begin position="243"/>
        <end position="262"/>
    </location>
</feature>
<evidence type="ECO:0000256" key="4">
    <source>
        <dbReference type="ARBA" id="ARBA00022989"/>
    </source>
</evidence>
<organism evidence="8 9">
    <name type="scientific">Microvirga thermotolerans</name>
    <dbReference type="NCBI Taxonomy" id="2651334"/>
    <lineage>
        <taxon>Bacteria</taxon>
        <taxon>Pseudomonadati</taxon>
        <taxon>Pseudomonadota</taxon>
        <taxon>Alphaproteobacteria</taxon>
        <taxon>Hyphomicrobiales</taxon>
        <taxon>Methylobacteriaceae</taxon>
        <taxon>Microvirga</taxon>
    </lineage>
</organism>
<keyword evidence="9" id="KW-1185">Reference proteome</keyword>
<reference evidence="8 9" key="1">
    <citation type="submission" date="2019-10" db="EMBL/GenBank/DDBJ databases">
        <title>Isolation, Identification of Microvirga thermotolerans HR1, a novel thermophilic bacterium and Comparative Genomics of the genus Microvirga.</title>
        <authorList>
            <person name="Li J."/>
            <person name="Zhang W."/>
            <person name="Lin M."/>
            <person name="Wang J."/>
        </authorList>
    </citation>
    <scope>NUCLEOTIDE SEQUENCE [LARGE SCALE GENOMIC DNA]</scope>
    <source>
        <strain evidence="8 9">HR1</strain>
    </source>
</reference>
<evidence type="ECO:0000313" key="9">
    <source>
        <dbReference type="Proteomes" id="UP000325614"/>
    </source>
</evidence>
<dbReference type="PANTHER" id="PTHR30213">
    <property type="entry name" value="INNER MEMBRANE PROTEIN YHJD"/>
    <property type="match status" value="1"/>
</dbReference>
<evidence type="ECO:0000256" key="7">
    <source>
        <dbReference type="SAM" id="Phobius"/>
    </source>
</evidence>
<evidence type="ECO:0000256" key="2">
    <source>
        <dbReference type="ARBA" id="ARBA00022475"/>
    </source>
</evidence>
<feature type="compositionally biased region" description="Low complexity" evidence="6">
    <location>
        <begin position="19"/>
        <end position="28"/>
    </location>
</feature>
<dbReference type="KEGG" id="mico:GDR74_05650"/>
<evidence type="ECO:0000313" key="8">
    <source>
        <dbReference type="EMBL" id="QFU18033.1"/>
    </source>
</evidence>
<feature type="transmembrane region" description="Helical" evidence="7">
    <location>
        <begin position="88"/>
        <end position="117"/>
    </location>
</feature>
<keyword evidence="3 7" id="KW-0812">Transmembrane</keyword>
<dbReference type="GO" id="GO:0005886">
    <property type="term" value="C:plasma membrane"/>
    <property type="evidence" value="ECO:0007669"/>
    <property type="project" value="UniProtKB-SubCell"/>
</dbReference>
<feature type="transmembrane region" description="Helical" evidence="7">
    <location>
        <begin position="274"/>
        <end position="297"/>
    </location>
</feature>
<evidence type="ECO:0000256" key="3">
    <source>
        <dbReference type="ARBA" id="ARBA00022692"/>
    </source>
</evidence>
<keyword evidence="4 7" id="KW-1133">Transmembrane helix</keyword>
<feature type="region of interest" description="Disordered" evidence="6">
    <location>
        <begin position="19"/>
        <end position="48"/>
    </location>
</feature>
<dbReference type="InterPro" id="IPR017039">
    <property type="entry name" value="Virul_fac_BrkB"/>
</dbReference>